<name>A0A6G4R201_9CAUL</name>
<feature type="domain" description="HTH lysR-type" evidence="5">
    <location>
        <begin position="7"/>
        <end position="64"/>
    </location>
</feature>
<reference evidence="6" key="1">
    <citation type="submission" date="2020-02" db="EMBL/GenBank/DDBJ databases">
        <authorList>
            <person name="Gao J."/>
            <person name="Sun J."/>
        </authorList>
    </citation>
    <scope>NUCLEOTIDE SEQUENCE</scope>
    <source>
        <strain evidence="6">602-2</strain>
    </source>
</reference>
<sequence length="300" mass="33201">MRDIKTLDLNLLKAFDALMDERSVTRAAERLALTQPAVSGMLARLREGFDDPLFVRAQRGVTPTARALELAGPVRQVLAEVEALLRPAAFDPATASFTLTLAATDYALQAIVAPFITALRARAPNMVVAVRPMEDARVLTQFERGEVDIGFMSPETLPPGVHSRRLFDESYVCALRADHPDAAGPILLDRFCELDHALVSYFGEPFFGPTDAALAKLGRRRKVALSVTSFLILLKLLRTTDLIAVAPRRLLDDAEGLVFRDPPVAIPGFTKLAVWHERTHRDPGRRWVRELLFEIAGEKV</sequence>
<proteinExistence type="inferred from homology"/>
<dbReference type="PRINTS" id="PR00039">
    <property type="entry name" value="HTHLYSR"/>
</dbReference>
<evidence type="ECO:0000256" key="2">
    <source>
        <dbReference type="ARBA" id="ARBA00023015"/>
    </source>
</evidence>
<dbReference type="Pfam" id="PF03466">
    <property type="entry name" value="LysR_substrate"/>
    <property type="match status" value="1"/>
</dbReference>
<evidence type="ECO:0000259" key="5">
    <source>
        <dbReference type="PROSITE" id="PS50931"/>
    </source>
</evidence>
<dbReference type="PANTHER" id="PTHR30118">
    <property type="entry name" value="HTH-TYPE TRANSCRIPTIONAL REGULATOR LEUO-RELATED"/>
    <property type="match status" value="1"/>
</dbReference>
<dbReference type="InterPro" id="IPR000847">
    <property type="entry name" value="LysR_HTH_N"/>
</dbReference>
<comment type="similarity">
    <text evidence="1">Belongs to the LysR transcriptional regulatory family.</text>
</comment>
<dbReference type="Pfam" id="PF00126">
    <property type="entry name" value="HTH_1"/>
    <property type="match status" value="1"/>
</dbReference>
<evidence type="ECO:0000256" key="4">
    <source>
        <dbReference type="ARBA" id="ARBA00023163"/>
    </source>
</evidence>
<evidence type="ECO:0000256" key="1">
    <source>
        <dbReference type="ARBA" id="ARBA00009437"/>
    </source>
</evidence>
<accession>A0A6G4R201</accession>
<dbReference type="SUPFAM" id="SSF46785">
    <property type="entry name" value="Winged helix' DNA-binding domain"/>
    <property type="match status" value="1"/>
</dbReference>
<evidence type="ECO:0000313" key="6">
    <source>
        <dbReference type="EMBL" id="NGM51747.1"/>
    </source>
</evidence>
<dbReference type="InterPro" id="IPR036390">
    <property type="entry name" value="WH_DNA-bd_sf"/>
</dbReference>
<keyword evidence="4" id="KW-0804">Transcription</keyword>
<dbReference type="InterPro" id="IPR036388">
    <property type="entry name" value="WH-like_DNA-bd_sf"/>
</dbReference>
<dbReference type="RefSeq" id="WP_165261515.1">
    <property type="nucleotide sequence ID" value="NZ_JAAKGT010000011.1"/>
</dbReference>
<dbReference type="AlphaFoldDB" id="A0A6G4R201"/>
<dbReference type="EMBL" id="JAAKGT010000011">
    <property type="protein sequence ID" value="NGM51747.1"/>
    <property type="molecule type" value="Genomic_DNA"/>
</dbReference>
<comment type="caution">
    <text evidence="6">The sequence shown here is derived from an EMBL/GenBank/DDBJ whole genome shotgun (WGS) entry which is preliminary data.</text>
</comment>
<protein>
    <submittedName>
        <fullName evidence="6">LysR family transcriptional regulator</fullName>
    </submittedName>
</protein>
<dbReference type="Gene3D" id="3.40.190.10">
    <property type="entry name" value="Periplasmic binding protein-like II"/>
    <property type="match status" value="2"/>
</dbReference>
<dbReference type="InterPro" id="IPR050389">
    <property type="entry name" value="LysR-type_TF"/>
</dbReference>
<keyword evidence="2" id="KW-0805">Transcription regulation</keyword>
<dbReference type="Gene3D" id="1.10.10.10">
    <property type="entry name" value="Winged helix-like DNA-binding domain superfamily/Winged helix DNA-binding domain"/>
    <property type="match status" value="1"/>
</dbReference>
<dbReference type="PANTHER" id="PTHR30118:SF15">
    <property type="entry name" value="TRANSCRIPTIONAL REGULATORY PROTEIN"/>
    <property type="match status" value="1"/>
</dbReference>
<dbReference type="GO" id="GO:0003677">
    <property type="term" value="F:DNA binding"/>
    <property type="evidence" value="ECO:0007669"/>
    <property type="project" value="UniProtKB-KW"/>
</dbReference>
<evidence type="ECO:0000256" key="3">
    <source>
        <dbReference type="ARBA" id="ARBA00023125"/>
    </source>
</evidence>
<dbReference type="PROSITE" id="PS50931">
    <property type="entry name" value="HTH_LYSR"/>
    <property type="match status" value="1"/>
</dbReference>
<dbReference type="InterPro" id="IPR005119">
    <property type="entry name" value="LysR_subst-bd"/>
</dbReference>
<gene>
    <name evidence="6" type="ORF">G5B46_19210</name>
</gene>
<keyword evidence="3" id="KW-0238">DNA-binding</keyword>
<dbReference type="SUPFAM" id="SSF53850">
    <property type="entry name" value="Periplasmic binding protein-like II"/>
    <property type="match status" value="1"/>
</dbReference>
<organism evidence="6">
    <name type="scientific">Caulobacter sp. 602-2</name>
    <dbReference type="NCBI Taxonomy" id="2710887"/>
    <lineage>
        <taxon>Bacteria</taxon>
        <taxon>Pseudomonadati</taxon>
        <taxon>Pseudomonadota</taxon>
        <taxon>Alphaproteobacteria</taxon>
        <taxon>Caulobacterales</taxon>
        <taxon>Caulobacteraceae</taxon>
        <taxon>Caulobacter</taxon>
    </lineage>
</organism>
<dbReference type="GO" id="GO:0003700">
    <property type="term" value="F:DNA-binding transcription factor activity"/>
    <property type="evidence" value="ECO:0007669"/>
    <property type="project" value="InterPro"/>
</dbReference>